<dbReference type="PANTHER" id="PTHR36445:SF1">
    <property type="entry name" value="GTP CYCLOHYDROLASE MPTA"/>
    <property type="match status" value="1"/>
</dbReference>
<dbReference type="InterPro" id="IPR022838">
    <property type="entry name" value="GTP_cyclohydrolase_FolE2"/>
</dbReference>
<dbReference type="GO" id="GO:0003934">
    <property type="term" value="F:GTP cyclohydrolase I activity"/>
    <property type="evidence" value="ECO:0007669"/>
    <property type="project" value="UniProtKB-UniRule"/>
</dbReference>
<dbReference type="EC" id="3.5.4.16" evidence="2"/>
<dbReference type="HAMAP" id="MF_01527_B">
    <property type="entry name" value="GTP_cyclohydrol_B"/>
    <property type="match status" value="1"/>
</dbReference>
<dbReference type="GO" id="GO:0046654">
    <property type="term" value="P:tetrahydrofolate biosynthetic process"/>
    <property type="evidence" value="ECO:0007669"/>
    <property type="project" value="UniProtKB-UniRule"/>
</dbReference>
<reference evidence="3" key="2">
    <citation type="submission" date="2021-01" db="EMBL/GenBank/DDBJ databases">
        <authorList>
            <person name="Hahn C.R."/>
            <person name="Youssef N.H."/>
            <person name="Elshahed M."/>
        </authorList>
    </citation>
    <scope>NUCLEOTIDE SEQUENCE</scope>
    <source>
        <strain evidence="3">Zod_Metabat.24</strain>
    </source>
</reference>
<dbReference type="InterPro" id="IPR003801">
    <property type="entry name" value="GTP_cyclohydrolase_FolE2/MptA"/>
</dbReference>
<feature type="site" description="May be catalytically important" evidence="2">
    <location>
        <position position="144"/>
    </location>
</feature>
<gene>
    <name evidence="2" type="primary">folE2</name>
    <name evidence="3" type="ORF">JW984_11890</name>
</gene>
<organism evidence="3 4">
    <name type="scientific">Candidatus Zymogenus saltonus</name>
    <dbReference type="NCBI Taxonomy" id="2844893"/>
    <lineage>
        <taxon>Bacteria</taxon>
        <taxon>Deltaproteobacteria</taxon>
        <taxon>Candidatus Zymogenia</taxon>
        <taxon>Candidatus Zymogeniales</taxon>
        <taxon>Candidatus Zymogenaceae</taxon>
        <taxon>Candidatus Zymogenus</taxon>
    </lineage>
</organism>
<evidence type="ECO:0000313" key="4">
    <source>
        <dbReference type="Proteomes" id="UP000809273"/>
    </source>
</evidence>
<dbReference type="AlphaFoldDB" id="A0A9D8PP22"/>
<protein>
    <recommendedName>
        <fullName evidence="2">GTP cyclohydrolase FolE2</fullName>
        <ecNumber evidence="2">3.5.4.16</ecNumber>
    </recommendedName>
</protein>
<dbReference type="PANTHER" id="PTHR36445">
    <property type="entry name" value="GTP CYCLOHYDROLASE MPTA"/>
    <property type="match status" value="1"/>
</dbReference>
<evidence type="ECO:0000256" key="2">
    <source>
        <dbReference type="HAMAP-Rule" id="MF_01527"/>
    </source>
</evidence>
<proteinExistence type="inferred from homology"/>
<reference evidence="3" key="1">
    <citation type="journal article" date="2021" name="Environ. Microbiol.">
        <title>Genomic characterization of three novel Desulfobacterota classes expand the metabolic and phylogenetic diversity of the phylum.</title>
        <authorList>
            <person name="Murphy C.L."/>
            <person name="Biggerstaff J."/>
            <person name="Eichhorn A."/>
            <person name="Ewing E."/>
            <person name="Shahan R."/>
            <person name="Soriano D."/>
            <person name="Stewart S."/>
            <person name="VanMol K."/>
            <person name="Walker R."/>
            <person name="Walters P."/>
            <person name="Elshahed M.S."/>
            <person name="Youssef N.H."/>
        </authorList>
    </citation>
    <scope>NUCLEOTIDE SEQUENCE</scope>
    <source>
        <strain evidence="3">Zod_Metabat.24</strain>
    </source>
</reference>
<sequence length="262" mass="30452">MIDIQNQKGINDIDIDKVGVKGIRYPIVVLDKENGTQHTIASINLYVDLPHKFKGTHMSRFVEILNEYRMEIKIKNFDTILDKMKDLLNAKSAHIEFDFPYFIKKKAPISGEEGLMEYKCRYVGYSGEKKEFIVGIKVPITTLCPCSKEISEFGAHNQRSHVNVRLLSKKFFWIEDIIAIVEGSGSADLYSLLKRSDEKYLTEKAYDNPMFVEDVVREVSRRLIELDIFEWFLVESENIESIHNHNVYALIEWGKRPENIII</sequence>
<comment type="function">
    <text evidence="2">Converts GTP to 7,8-dihydroneopterin triphosphate.</text>
</comment>
<dbReference type="Gene3D" id="3.10.270.10">
    <property type="entry name" value="Urate Oxidase"/>
    <property type="match status" value="1"/>
</dbReference>
<name>A0A9D8PP22_9DELT</name>
<comment type="similarity">
    <text evidence="2">Belongs to the GTP cyclohydrolase IV family.</text>
</comment>
<comment type="catalytic activity">
    <reaction evidence="2">
        <text>GTP + H2O = 7,8-dihydroneopterin 3'-triphosphate + formate + H(+)</text>
        <dbReference type="Rhea" id="RHEA:17473"/>
        <dbReference type="ChEBI" id="CHEBI:15377"/>
        <dbReference type="ChEBI" id="CHEBI:15378"/>
        <dbReference type="ChEBI" id="CHEBI:15740"/>
        <dbReference type="ChEBI" id="CHEBI:37565"/>
        <dbReference type="ChEBI" id="CHEBI:58462"/>
        <dbReference type="EC" id="3.5.4.16"/>
    </reaction>
</comment>
<comment type="caution">
    <text evidence="3">The sequence shown here is derived from an EMBL/GenBank/DDBJ whole genome shotgun (WGS) entry which is preliminary data.</text>
</comment>
<dbReference type="NCBIfam" id="NF010200">
    <property type="entry name" value="PRK13674.1-1"/>
    <property type="match status" value="1"/>
</dbReference>
<keyword evidence="1 2" id="KW-0378">Hydrolase</keyword>
<dbReference type="EMBL" id="JAFGIX010000057">
    <property type="protein sequence ID" value="MBN1573889.1"/>
    <property type="molecule type" value="Genomic_DNA"/>
</dbReference>
<evidence type="ECO:0000313" key="3">
    <source>
        <dbReference type="EMBL" id="MBN1573889.1"/>
    </source>
</evidence>
<comment type="pathway">
    <text evidence="2">Cofactor biosynthesis; 7,8-dihydroneopterin triphosphate biosynthesis; 7,8-dihydroneopterin triphosphate from GTP: step 1/1.</text>
</comment>
<dbReference type="Pfam" id="PF02649">
    <property type="entry name" value="GCHY-1"/>
    <property type="match status" value="1"/>
</dbReference>
<dbReference type="Proteomes" id="UP000809273">
    <property type="component" value="Unassembled WGS sequence"/>
</dbReference>
<evidence type="ECO:0000256" key="1">
    <source>
        <dbReference type="ARBA" id="ARBA00022801"/>
    </source>
</evidence>
<accession>A0A9D8PP22</accession>